<reference evidence="2 3" key="1">
    <citation type="submission" date="2020-02" db="EMBL/GenBank/DDBJ databases">
        <authorList>
            <person name="Criscuolo A."/>
        </authorList>
    </citation>
    <scope>NUCLEOTIDE SEQUENCE [LARGE SCALE GENOMIC DNA]</scope>
    <source>
        <strain evidence="2">CECT7796</strain>
    </source>
</reference>
<keyword evidence="1" id="KW-0812">Transmembrane</keyword>
<dbReference type="Proteomes" id="UP000474567">
    <property type="component" value="Unassembled WGS sequence"/>
</dbReference>
<gene>
    <name evidence="2" type="ORF">FLACOL7796_03426</name>
</gene>
<evidence type="ECO:0000313" key="3">
    <source>
        <dbReference type="Proteomes" id="UP000474567"/>
    </source>
</evidence>
<keyword evidence="3" id="KW-1185">Reference proteome</keyword>
<evidence type="ECO:0000256" key="1">
    <source>
        <dbReference type="SAM" id="Phobius"/>
    </source>
</evidence>
<dbReference type="RefSeq" id="WP_173967298.1">
    <property type="nucleotide sequence ID" value="NZ_JBIPCK010000012.1"/>
</dbReference>
<sequence>MKHLIHLLRLITREKYYIFIVLYFLIPYVAHSQLYIMEFNGTRSIEECNCLNYNWEVKSNGAHIAAIVTKDQYLIYDIKPTSFEYMAYRPDSYACSGPCRDDYYEAYADHNLNADCYPPYFIGNQVLIKPTNLTNSFCDRVLLAAVGCTGTQKFYWEYSTNGKDFIKTNISTNFNQNYDFIKSNFPALNNYYGNILFRVLIDSNPAITEENVYSNIVNYTITPCSPKLDNTSGPNLTTCSYSNGSVTFTFSRPLEKDEMYLFTRNPIGGGPTTSAKSNDPYVEEISALSYKWKNIPAGQYEFTYQTKFGSSNPSSISTVSSFTITSRNQLTFTATAVLPNCSTDPKGILIAATGGTPPYYYLLEGEPLTQKHVFTSPYTIPITTDGEYKVVVVDASDCIEK</sequence>
<evidence type="ECO:0008006" key="4">
    <source>
        <dbReference type="Google" id="ProtNLM"/>
    </source>
</evidence>
<keyword evidence="1" id="KW-0472">Membrane</keyword>
<feature type="transmembrane region" description="Helical" evidence="1">
    <location>
        <begin position="16"/>
        <end position="36"/>
    </location>
</feature>
<proteinExistence type="predicted"/>
<organism evidence="2 3">
    <name type="scientific">Flavobacterium collinsii</name>
    <dbReference type="NCBI Taxonomy" id="1114861"/>
    <lineage>
        <taxon>Bacteria</taxon>
        <taxon>Pseudomonadati</taxon>
        <taxon>Bacteroidota</taxon>
        <taxon>Flavobacteriia</taxon>
        <taxon>Flavobacteriales</taxon>
        <taxon>Flavobacteriaceae</taxon>
        <taxon>Flavobacterium</taxon>
    </lineage>
</organism>
<evidence type="ECO:0000313" key="2">
    <source>
        <dbReference type="EMBL" id="CAA9200756.1"/>
    </source>
</evidence>
<comment type="caution">
    <text evidence="2">The sequence shown here is derived from an EMBL/GenBank/DDBJ whole genome shotgun (WGS) entry which is preliminary data.</text>
</comment>
<dbReference type="EMBL" id="CADCST010000105">
    <property type="protein sequence ID" value="CAA9200756.1"/>
    <property type="molecule type" value="Genomic_DNA"/>
</dbReference>
<keyword evidence="1" id="KW-1133">Transmembrane helix</keyword>
<protein>
    <recommendedName>
        <fullName evidence="4">SprB repeat-containing protein</fullName>
    </recommendedName>
</protein>
<accession>A0ABN7EMN5</accession>
<name>A0ABN7EMN5_9FLAO</name>